<dbReference type="AlphaFoldDB" id="A0P0I4"/>
<protein>
    <recommendedName>
        <fullName evidence="3">IacB</fullName>
    </recommendedName>
</protein>
<dbReference type="EMBL" id="AAUW01000020">
    <property type="protein sequence ID" value="EAV41592.1"/>
    <property type="molecule type" value="Genomic_DNA"/>
</dbReference>
<dbReference type="Proteomes" id="UP000004848">
    <property type="component" value="Unassembled WGS sequence"/>
</dbReference>
<sequence>MNMTEKKPVRTLLCFNNHPTFFSLPFDQIGPVWKATQELMSSINAMEGVEIIGTFDDDQTMVGATSGFPFTWYMLVDFPDREAVQSACNLLRTIEVGEENHRLWKYMTVEARMGRALEIPSAHRS</sequence>
<organism evidence="1 2">
    <name type="scientific">Roseibium aggregatum (strain ATCC 25650 / DSM 13394 / JCM 20685 / NBRC 16684 / NCIMB 2208 / IAM 12614 / B1)</name>
    <name type="common">Stappia aggregata</name>
    <dbReference type="NCBI Taxonomy" id="384765"/>
    <lineage>
        <taxon>Bacteria</taxon>
        <taxon>Pseudomonadati</taxon>
        <taxon>Pseudomonadota</taxon>
        <taxon>Alphaproteobacteria</taxon>
        <taxon>Hyphomicrobiales</taxon>
        <taxon>Stappiaceae</taxon>
        <taxon>Roseibium</taxon>
    </lineage>
</organism>
<evidence type="ECO:0000313" key="1">
    <source>
        <dbReference type="EMBL" id="EAV41592.1"/>
    </source>
</evidence>
<reference evidence="1 2" key="1">
    <citation type="submission" date="2006-05" db="EMBL/GenBank/DDBJ databases">
        <authorList>
            <person name="King G."/>
            <person name="Ferriera S."/>
            <person name="Johnson J."/>
            <person name="Kravitz S."/>
            <person name="Beeson K."/>
            <person name="Sutton G."/>
            <person name="Rogers Y.-H."/>
            <person name="Friedman R."/>
            <person name="Frazier M."/>
            <person name="Venter J.C."/>
        </authorList>
    </citation>
    <scope>NUCLEOTIDE SEQUENCE [LARGE SCALE GENOMIC DNA]</scope>
    <source>
        <strain evidence="2">ATCC 25650 / DSM 13394 / JCM 20685 / NBRC 16684 / NCIMB 2208 / IAM 12614 / B1</strain>
    </source>
</reference>
<accession>A0P0I4</accession>
<proteinExistence type="predicted"/>
<dbReference type="eggNOG" id="ENOG5032S2Y">
    <property type="taxonomic scope" value="Bacteria"/>
</dbReference>
<evidence type="ECO:0000313" key="2">
    <source>
        <dbReference type="Proteomes" id="UP000004848"/>
    </source>
</evidence>
<evidence type="ECO:0008006" key="3">
    <source>
        <dbReference type="Google" id="ProtNLM"/>
    </source>
</evidence>
<gene>
    <name evidence="1" type="ORF">SIAM614_30816</name>
</gene>
<comment type="caution">
    <text evidence="1">The sequence shown here is derived from an EMBL/GenBank/DDBJ whole genome shotgun (WGS) entry which is preliminary data.</text>
</comment>
<name>A0P0I4_ROSAI</name>